<gene>
    <name evidence="2" type="ORF">ACFL27_19095</name>
</gene>
<dbReference type="SMART" id="SM00028">
    <property type="entry name" value="TPR"/>
    <property type="match status" value="6"/>
</dbReference>
<protein>
    <submittedName>
        <fullName evidence="2">Tetratricopeptide repeat protein</fullName>
    </submittedName>
</protein>
<evidence type="ECO:0000256" key="1">
    <source>
        <dbReference type="PROSITE-ProRule" id="PRU00339"/>
    </source>
</evidence>
<proteinExistence type="predicted"/>
<sequence>MIPDHEQKVLHHKAVKSLEMLFPKQKQENPEVFALHWEKAGDLEQASHYYLVAARLVKSRYALEEAARLYSHYLKLNVRPSPQNISVRIEFAVDVLVRRGKVEETISLLERSLLDARTLNNQVLVRKCLQELGKTVSRIGDYAQANMFFERALETTRENKDHENEGQILLNLADIKDKFDFFEDAVEYFEQAMTIFRAIRNREGEWKALRGLAKIYYTHSHLDEAHKTCEQALFIQSESGENEDTIQILGHIVKILTRKGLPERIQHYITKAQNIAADLHDLQAKMKSFVYIAEMFRILQDLDQAQKIHEQTLEIARNIGDRLVENAILLILGRITNDQDNLQASQKFYENGLEIAQEIKDRMMEGIIRRALSGCYYYAGKVGKARTFLHQALDIFVELNALHNQALTLISIAQTIRQTTTNTESAVAKIKKAISLLQKHPLDLMSAWCELGHISLALGTSAEKILTEIRESMKDQNLASNDQLNKVIGCLEAAEQAFRDQQHDLLFRGELIQEIPVGLRHWLVNIGQLEPERAKFPEDKQMTENNES</sequence>
<dbReference type="Proteomes" id="UP001594351">
    <property type="component" value="Unassembled WGS sequence"/>
</dbReference>
<feature type="repeat" description="TPR" evidence="1">
    <location>
        <begin position="126"/>
        <end position="159"/>
    </location>
</feature>
<evidence type="ECO:0000313" key="3">
    <source>
        <dbReference type="Proteomes" id="UP001594351"/>
    </source>
</evidence>
<dbReference type="PANTHER" id="PTHR10098">
    <property type="entry name" value="RAPSYN-RELATED"/>
    <property type="match status" value="1"/>
</dbReference>
<keyword evidence="3" id="KW-1185">Reference proteome</keyword>
<dbReference type="Gene3D" id="1.25.40.10">
    <property type="entry name" value="Tetratricopeptide repeat domain"/>
    <property type="match status" value="2"/>
</dbReference>
<organism evidence="2 3">
    <name type="scientific">candidate division CSSED10-310 bacterium</name>
    <dbReference type="NCBI Taxonomy" id="2855610"/>
    <lineage>
        <taxon>Bacteria</taxon>
        <taxon>Bacteria division CSSED10-310</taxon>
    </lineage>
</organism>
<evidence type="ECO:0000313" key="2">
    <source>
        <dbReference type="EMBL" id="MFC1852309.1"/>
    </source>
</evidence>
<dbReference type="EMBL" id="JBHPBY010000295">
    <property type="protein sequence ID" value="MFC1852309.1"/>
    <property type="molecule type" value="Genomic_DNA"/>
</dbReference>
<dbReference type="PROSITE" id="PS50005">
    <property type="entry name" value="TPR"/>
    <property type="match status" value="1"/>
</dbReference>
<comment type="caution">
    <text evidence="2">The sequence shown here is derived from an EMBL/GenBank/DDBJ whole genome shotgun (WGS) entry which is preliminary data.</text>
</comment>
<dbReference type="InterPro" id="IPR011990">
    <property type="entry name" value="TPR-like_helical_dom_sf"/>
</dbReference>
<name>A0ABV6Z1H6_UNCC1</name>
<keyword evidence="1" id="KW-0802">TPR repeat</keyword>
<dbReference type="Pfam" id="PF13424">
    <property type="entry name" value="TPR_12"/>
    <property type="match status" value="2"/>
</dbReference>
<accession>A0ABV6Z1H6</accession>
<dbReference type="PANTHER" id="PTHR10098:SF108">
    <property type="entry name" value="TETRATRICOPEPTIDE REPEAT PROTEIN 28"/>
    <property type="match status" value="1"/>
</dbReference>
<dbReference type="SUPFAM" id="SSF48452">
    <property type="entry name" value="TPR-like"/>
    <property type="match status" value="3"/>
</dbReference>
<dbReference type="InterPro" id="IPR019734">
    <property type="entry name" value="TPR_rpt"/>
</dbReference>
<reference evidence="2 3" key="1">
    <citation type="submission" date="2024-09" db="EMBL/GenBank/DDBJ databases">
        <title>Laminarin stimulates single cell rates of sulfate reduction while oxygen inhibits transcriptomic activity in coastal marine sediment.</title>
        <authorList>
            <person name="Lindsay M."/>
            <person name="Orcutt B."/>
            <person name="Emerson D."/>
            <person name="Stepanauskas R."/>
            <person name="D'Angelo T."/>
        </authorList>
    </citation>
    <scope>NUCLEOTIDE SEQUENCE [LARGE SCALE GENOMIC DNA]</scope>
    <source>
        <strain evidence="2">SAG AM-311-K15</strain>
    </source>
</reference>